<dbReference type="GO" id="GO:0071555">
    <property type="term" value="P:cell wall organization"/>
    <property type="evidence" value="ECO:0007669"/>
    <property type="project" value="UniProtKB-KW"/>
</dbReference>
<accession>A0A9X2HEJ0</accession>
<sequence length="305" mass="33228">MTVTVSGGEGNAAVAQKLESQGVVANAGRFLDVYDERAEGQFIQPGTFELEEEMSSESAVDALLGTGGAAQHYVAVDQGLRMDETFQRLAEATGIELSEFESFEDDPGAFGIPDEFPTLEGYLHPGEYRFPTDATAEDVLREMTQRTKDDLDSLGITDDEEIFHAVTVGSILEFEATPSDYAAVAGAIDNRIENPQGETQGFLQSDATVAYGLGEKTYQITSEQKADTSNRYNTFAIKGLPVGPIGSPDKTALEAAAEPDSNDYYFWVTVNLDTGETKFARTYQEHQQNVAEYDQWCSDNPGKCI</sequence>
<evidence type="ECO:0000256" key="5">
    <source>
        <dbReference type="ARBA" id="ARBA00023239"/>
    </source>
</evidence>
<dbReference type="AlphaFoldDB" id="A0A9X2HEJ0"/>
<evidence type="ECO:0000256" key="1">
    <source>
        <dbReference type="ARBA" id="ARBA00022475"/>
    </source>
</evidence>
<evidence type="ECO:0000313" key="8">
    <source>
        <dbReference type="EMBL" id="MCP3426840.1"/>
    </source>
</evidence>
<dbReference type="GO" id="GO:0005886">
    <property type="term" value="C:plasma membrane"/>
    <property type="evidence" value="ECO:0007669"/>
    <property type="project" value="UniProtKB-UniRule"/>
</dbReference>
<comment type="caution">
    <text evidence="8">The sequence shown here is derived from an EMBL/GenBank/DDBJ whole genome shotgun (WGS) entry which is preliminary data.</text>
</comment>
<proteinExistence type="inferred from homology"/>
<organism evidence="8 9">
    <name type="scientific">Rothia santali</name>
    <dbReference type="NCBI Taxonomy" id="2949643"/>
    <lineage>
        <taxon>Bacteria</taxon>
        <taxon>Bacillati</taxon>
        <taxon>Actinomycetota</taxon>
        <taxon>Actinomycetes</taxon>
        <taxon>Micrococcales</taxon>
        <taxon>Micrococcaceae</taxon>
        <taxon>Rothia</taxon>
    </lineage>
</organism>
<dbReference type="GO" id="GO:0008932">
    <property type="term" value="F:lytic endotransglycosylase activity"/>
    <property type="evidence" value="ECO:0007669"/>
    <property type="project" value="UniProtKB-UniRule"/>
</dbReference>
<dbReference type="NCBIfam" id="TIGR00247">
    <property type="entry name" value="endolytic transglycosylase MltG"/>
    <property type="match status" value="1"/>
</dbReference>
<keyword evidence="1 7" id="KW-1003">Cell membrane</keyword>
<feature type="site" description="Important for catalytic activity" evidence="7">
    <location>
        <position position="175"/>
    </location>
</feature>
<evidence type="ECO:0000256" key="4">
    <source>
        <dbReference type="ARBA" id="ARBA00023136"/>
    </source>
</evidence>
<evidence type="ECO:0000313" key="9">
    <source>
        <dbReference type="Proteomes" id="UP001139502"/>
    </source>
</evidence>
<evidence type="ECO:0000256" key="2">
    <source>
        <dbReference type="ARBA" id="ARBA00022692"/>
    </source>
</evidence>
<dbReference type="Proteomes" id="UP001139502">
    <property type="component" value="Unassembled WGS sequence"/>
</dbReference>
<dbReference type="Gene3D" id="3.30.160.60">
    <property type="entry name" value="Classic Zinc Finger"/>
    <property type="match status" value="1"/>
</dbReference>
<comment type="function">
    <text evidence="7">Functions as a peptidoglycan terminase that cleaves nascent peptidoglycan strands endolytically to terminate their elongation.</text>
</comment>
<dbReference type="InterPro" id="IPR003770">
    <property type="entry name" value="MLTG-like"/>
</dbReference>
<keyword evidence="5 7" id="KW-0456">Lyase</keyword>
<name>A0A9X2HEJ0_9MICC</name>
<keyword evidence="3 7" id="KW-1133">Transmembrane helix</keyword>
<dbReference type="EC" id="4.2.2.29" evidence="7"/>
<keyword evidence="2 7" id="KW-0812">Transmembrane</keyword>
<evidence type="ECO:0000256" key="6">
    <source>
        <dbReference type="ARBA" id="ARBA00023316"/>
    </source>
</evidence>
<protein>
    <recommendedName>
        <fullName evidence="7">Endolytic murein transglycosylase</fullName>
        <ecNumber evidence="7">4.2.2.29</ecNumber>
    </recommendedName>
    <alternativeName>
        <fullName evidence="7">Peptidoglycan lytic transglycosylase</fullName>
    </alternativeName>
    <alternativeName>
        <fullName evidence="7">Peptidoglycan polymerization terminase</fullName>
    </alternativeName>
</protein>
<keyword evidence="4 7" id="KW-0472">Membrane</keyword>
<reference evidence="8" key="1">
    <citation type="submission" date="2022-06" db="EMBL/GenBank/DDBJ databases">
        <title>Rothia sp. isolated from sandalwood seedling.</title>
        <authorList>
            <person name="Tuikhar N."/>
            <person name="Kirdat K."/>
            <person name="Thorat V."/>
            <person name="Swetha P."/>
            <person name="Padma S."/>
            <person name="Sundararaj R."/>
            <person name="Yadav A."/>
        </authorList>
    </citation>
    <scope>NUCLEOTIDE SEQUENCE</scope>
    <source>
        <strain evidence="8">AR01</strain>
    </source>
</reference>
<comment type="similarity">
    <text evidence="7">Belongs to the transglycosylase MltG family.</text>
</comment>
<dbReference type="HAMAP" id="MF_02065">
    <property type="entry name" value="MltG"/>
    <property type="match status" value="1"/>
</dbReference>
<keyword evidence="9" id="KW-1185">Reference proteome</keyword>
<dbReference type="PANTHER" id="PTHR30518">
    <property type="entry name" value="ENDOLYTIC MUREIN TRANSGLYCOSYLASE"/>
    <property type="match status" value="1"/>
</dbReference>
<gene>
    <name evidence="7 8" type="primary">mltG</name>
    <name evidence="8" type="ORF">NBM05_12700</name>
</gene>
<dbReference type="GO" id="GO:0009252">
    <property type="term" value="P:peptidoglycan biosynthetic process"/>
    <property type="evidence" value="ECO:0007669"/>
    <property type="project" value="UniProtKB-UniRule"/>
</dbReference>
<evidence type="ECO:0000256" key="3">
    <source>
        <dbReference type="ARBA" id="ARBA00022989"/>
    </source>
</evidence>
<dbReference type="Pfam" id="PF02618">
    <property type="entry name" value="YceG"/>
    <property type="match status" value="1"/>
</dbReference>
<dbReference type="PANTHER" id="PTHR30518:SF2">
    <property type="entry name" value="ENDOLYTIC MUREIN TRANSGLYCOSYLASE"/>
    <property type="match status" value="1"/>
</dbReference>
<dbReference type="RefSeq" id="WP_254168094.1">
    <property type="nucleotide sequence ID" value="NZ_JANAFB010000038.1"/>
</dbReference>
<dbReference type="EMBL" id="JANAFB010000038">
    <property type="protein sequence ID" value="MCP3426840.1"/>
    <property type="molecule type" value="Genomic_DNA"/>
</dbReference>
<comment type="catalytic activity">
    <reaction evidence="7">
        <text>a peptidoglycan chain = a peptidoglycan chain with N-acetyl-1,6-anhydromuramyl-[peptide] at the reducing end + a peptidoglycan chain with N-acetylglucosamine at the non-reducing end.</text>
        <dbReference type="EC" id="4.2.2.29"/>
    </reaction>
</comment>
<evidence type="ECO:0000256" key="7">
    <source>
        <dbReference type="HAMAP-Rule" id="MF_02065"/>
    </source>
</evidence>
<dbReference type="Gene3D" id="3.30.1490.480">
    <property type="entry name" value="Endolytic murein transglycosylase"/>
    <property type="match status" value="1"/>
</dbReference>
<keyword evidence="6 7" id="KW-0961">Cell wall biogenesis/degradation</keyword>